<dbReference type="Pfam" id="PF04055">
    <property type="entry name" value="Radical_SAM"/>
    <property type="match status" value="1"/>
</dbReference>
<dbReference type="SFLD" id="SFLDG01123">
    <property type="entry name" value="methyltransferase_(Class_B)"/>
    <property type="match status" value="1"/>
</dbReference>
<evidence type="ECO:0000256" key="2">
    <source>
        <dbReference type="ARBA" id="ARBA00022603"/>
    </source>
</evidence>
<comment type="cofactor">
    <cofactor evidence="1">
        <name>[4Fe-4S] cluster</name>
        <dbReference type="ChEBI" id="CHEBI:49883"/>
    </cofactor>
</comment>
<dbReference type="PROSITE" id="PS51332">
    <property type="entry name" value="B12_BINDING"/>
    <property type="match status" value="1"/>
</dbReference>
<dbReference type="InterPro" id="IPR051198">
    <property type="entry name" value="BchE-like"/>
</dbReference>
<dbReference type="SMART" id="SM00729">
    <property type="entry name" value="Elp3"/>
    <property type="match status" value="1"/>
</dbReference>
<keyword evidence="6" id="KW-0408">Iron</keyword>
<evidence type="ECO:0000256" key="5">
    <source>
        <dbReference type="ARBA" id="ARBA00022723"/>
    </source>
</evidence>
<dbReference type="InterPro" id="IPR007197">
    <property type="entry name" value="rSAM"/>
</dbReference>
<evidence type="ECO:0000259" key="9">
    <source>
        <dbReference type="PROSITE" id="PS51918"/>
    </source>
</evidence>
<dbReference type="InterPro" id="IPR006638">
    <property type="entry name" value="Elp3/MiaA/NifB-like_rSAM"/>
</dbReference>
<keyword evidence="2" id="KW-0489">Methyltransferase</keyword>
<proteinExistence type="predicted"/>
<evidence type="ECO:0000256" key="6">
    <source>
        <dbReference type="ARBA" id="ARBA00023004"/>
    </source>
</evidence>
<name>A0ABR7M2L1_9ACTN</name>
<dbReference type="EMBL" id="JABVEC010000072">
    <property type="protein sequence ID" value="MBC6471352.1"/>
    <property type="molecule type" value="Genomic_DNA"/>
</dbReference>
<gene>
    <name evidence="10" type="ORF">HKK74_38590</name>
</gene>
<dbReference type="Proteomes" id="UP000805614">
    <property type="component" value="Unassembled WGS sequence"/>
</dbReference>
<dbReference type="InterPro" id="IPR013785">
    <property type="entry name" value="Aldolase_TIM"/>
</dbReference>
<dbReference type="SFLD" id="SFLDS00029">
    <property type="entry name" value="Radical_SAM"/>
    <property type="match status" value="1"/>
</dbReference>
<dbReference type="CDD" id="cd01335">
    <property type="entry name" value="Radical_SAM"/>
    <property type="match status" value="1"/>
</dbReference>
<dbReference type="PROSITE" id="PS51918">
    <property type="entry name" value="RADICAL_SAM"/>
    <property type="match status" value="1"/>
</dbReference>
<accession>A0ABR7M2L1</accession>
<sequence>MQLRDLSVLLLYPPNQSVPGTVCKPNGSLAYPHLGGALRQHGVHVQVFDACVGGGPDVLDDIFANPSPIPSGLVRTGVSDERILGVVAEHDIVGITSIFTDQESMVLHCARLIKAAYPEKILVSGGVNARSRLPLFFAAGFDVVCLSEADHTIIDIVEAVRRSSRPSFADIHGVAFPDAGRIRINPARAQDMVRNLDTLPMPAWDLLPNQRYWKMARPHSGVFEPGAELRYGTMMTSLGCPFACTYCHIADETEGSISGPIGSFRVKSDDRVMAEIETLKSLGVTDVFIEDDSLLGQKKRGLRLLERIQEAGVTVCDVNGINIIHLLKRWKPDHEVLEALANAGFTQINLPFETANLRIMRKYASNKLNVEMADLPGLIVAMKEYGFKIYGHYMIGWPDETMEEMETTIDMAREHVSYGLDGAHFFCVVPMPGTPLFDMAIAGGHISPDFNPDMMNIYHANMTNTTVPADVLTETRARAWAEVNSATFIGAKERWVAGTTNE</sequence>
<evidence type="ECO:0000313" key="11">
    <source>
        <dbReference type="Proteomes" id="UP000805614"/>
    </source>
</evidence>
<protein>
    <submittedName>
        <fullName evidence="10">B12-binding domain-containing radical SAM protein</fullName>
    </submittedName>
</protein>
<keyword evidence="3" id="KW-0808">Transferase</keyword>
<evidence type="ECO:0000256" key="7">
    <source>
        <dbReference type="ARBA" id="ARBA00023014"/>
    </source>
</evidence>
<feature type="domain" description="B12-binding" evidence="8">
    <location>
        <begin position="14"/>
        <end position="167"/>
    </location>
</feature>
<keyword evidence="7" id="KW-0411">Iron-sulfur</keyword>
<keyword evidence="4" id="KW-0949">S-adenosyl-L-methionine</keyword>
<organism evidence="10 11">
    <name type="scientific">Actinomadura alba</name>
    <dbReference type="NCBI Taxonomy" id="406431"/>
    <lineage>
        <taxon>Bacteria</taxon>
        <taxon>Bacillati</taxon>
        <taxon>Actinomycetota</taxon>
        <taxon>Actinomycetes</taxon>
        <taxon>Streptosporangiales</taxon>
        <taxon>Thermomonosporaceae</taxon>
        <taxon>Actinomadura</taxon>
    </lineage>
</organism>
<reference evidence="10 11" key="1">
    <citation type="submission" date="2020-06" db="EMBL/GenBank/DDBJ databases">
        <title>Actinomadura xiongansis sp. nov., isolated from soil of Baiyangdian.</title>
        <authorList>
            <person name="Zhang X."/>
        </authorList>
    </citation>
    <scope>NUCLEOTIDE SEQUENCE [LARGE SCALE GENOMIC DNA]</scope>
    <source>
        <strain evidence="10 11">HBUM206468</strain>
    </source>
</reference>
<evidence type="ECO:0000313" key="10">
    <source>
        <dbReference type="EMBL" id="MBC6471352.1"/>
    </source>
</evidence>
<dbReference type="SFLD" id="SFLDG01082">
    <property type="entry name" value="B12-binding_domain_containing"/>
    <property type="match status" value="1"/>
</dbReference>
<evidence type="ECO:0000259" key="8">
    <source>
        <dbReference type="PROSITE" id="PS51332"/>
    </source>
</evidence>
<dbReference type="Gene3D" id="3.40.50.280">
    <property type="entry name" value="Cobalamin-binding domain"/>
    <property type="match status" value="1"/>
</dbReference>
<evidence type="ECO:0000256" key="4">
    <source>
        <dbReference type="ARBA" id="ARBA00022691"/>
    </source>
</evidence>
<dbReference type="InterPro" id="IPR006158">
    <property type="entry name" value="Cobalamin-bd"/>
</dbReference>
<evidence type="ECO:0000256" key="3">
    <source>
        <dbReference type="ARBA" id="ARBA00022679"/>
    </source>
</evidence>
<keyword evidence="5" id="KW-0479">Metal-binding</keyword>
<dbReference type="InterPro" id="IPR034466">
    <property type="entry name" value="Methyltransferase_Class_B"/>
</dbReference>
<dbReference type="Gene3D" id="3.20.20.70">
    <property type="entry name" value="Aldolase class I"/>
    <property type="match status" value="1"/>
</dbReference>
<dbReference type="SUPFAM" id="SSF102114">
    <property type="entry name" value="Radical SAM enzymes"/>
    <property type="match status" value="1"/>
</dbReference>
<dbReference type="PANTHER" id="PTHR43409:SF7">
    <property type="entry name" value="BLL1977 PROTEIN"/>
    <property type="match status" value="1"/>
</dbReference>
<evidence type="ECO:0000256" key="1">
    <source>
        <dbReference type="ARBA" id="ARBA00001966"/>
    </source>
</evidence>
<dbReference type="PANTHER" id="PTHR43409">
    <property type="entry name" value="ANAEROBIC MAGNESIUM-PROTOPORPHYRIN IX MONOMETHYL ESTER CYCLASE-RELATED"/>
    <property type="match status" value="1"/>
</dbReference>
<comment type="caution">
    <text evidence="10">The sequence shown here is derived from an EMBL/GenBank/DDBJ whole genome shotgun (WGS) entry which is preliminary data.</text>
</comment>
<dbReference type="InterPro" id="IPR058240">
    <property type="entry name" value="rSAM_sf"/>
</dbReference>
<keyword evidence="11" id="KW-1185">Reference proteome</keyword>
<feature type="domain" description="Radical SAM core" evidence="9">
    <location>
        <begin position="224"/>
        <end position="482"/>
    </location>
</feature>